<dbReference type="Gene3D" id="3.40.630.30">
    <property type="match status" value="1"/>
</dbReference>
<keyword evidence="2 4" id="KW-0012">Acyltransferase</keyword>
<dbReference type="PANTHER" id="PTHR43800:SF1">
    <property type="entry name" value="PEPTIDYL-LYSINE N-ACETYLTRANSFERASE YJAB"/>
    <property type="match status" value="1"/>
</dbReference>
<dbReference type="EC" id="2.3.1.-" evidence="4"/>
<dbReference type="GO" id="GO:0016746">
    <property type="term" value="F:acyltransferase activity"/>
    <property type="evidence" value="ECO:0007669"/>
    <property type="project" value="UniProtKB-KW"/>
</dbReference>
<sequence>MLIRYKRNFEKIAMGLLSFMPQEKDIKILQKTITEYEQNPDYHLYLWKEVDAMIGVIGLQKMGEQNKMMIKHLAVDPSHRYQGIGKKMVQEIKKLYKDEHTICASDDIENFFLKCSEEEA</sequence>
<accession>A0ABU5CPQ9</accession>
<dbReference type="Proteomes" id="UP001275315">
    <property type="component" value="Unassembled WGS sequence"/>
</dbReference>
<protein>
    <submittedName>
        <fullName evidence="4">GNAT family N-acetyltransferase</fullName>
        <ecNumber evidence="4">2.3.1.-</ecNumber>
    </submittedName>
</protein>
<dbReference type="PROSITE" id="PS51186">
    <property type="entry name" value="GNAT"/>
    <property type="match status" value="1"/>
</dbReference>
<dbReference type="SUPFAM" id="SSF55729">
    <property type="entry name" value="Acyl-CoA N-acyltransferases (Nat)"/>
    <property type="match status" value="1"/>
</dbReference>
<dbReference type="EMBL" id="JAWDIQ010000001">
    <property type="protein sequence ID" value="MDY0408352.1"/>
    <property type="molecule type" value="Genomic_DNA"/>
</dbReference>
<keyword evidence="5" id="KW-1185">Reference proteome</keyword>
<evidence type="ECO:0000256" key="2">
    <source>
        <dbReference type="ARBA" id="ARBA00023315"/>
    </source>
</evidence>
<dbReference type="PANTHER" id="PTHR43800">
    <property type="entry name" value="PEPTIDYL-LYSINE N-ACETYLTRANSFERASE YJAB"/>
    <property type="match status" value="1"/>
</dbReference>
<organism evidence="4 5">
    <name type="scientific">Paracerasibacillus soli</name>
    <dbReference type="NCBI Taxonomy" id="480284"/>
    <lineage>
        <taxon>Bacteria</taxon>
        <taxon>Bacillati</taxon>
        <taxon>Bacillota</taxon>
        <taxon>Bacilli</taxon>
        <taxon>Bacillales</taxon>
        <taxon>Bacillaceae</taxon>
        <taxon>Paracerasibacillus</taxon>
    </lineage>
</organism>
<keyword evidence="1 4" id="KW-0808">Transferase</keyword>
<evidence type="ECO:0000259" key="3">
    <source>
        <dbReference type="PROSITE" id="PS51186"/>
    </source>
</evidence>
<evidence type="ECO:0000313" key="5">
    <source>
        <dbReference type="Proteomes" id="UP001275315"/>
    </source>
</evidence>
<evidence type="ECO:0000256" key="1">
    <source>
        <dbReference type="ARBA" id="ARBA00022679"/>
    </source>
</evidence>
<dbReference type="CDD" id="cd04301">
    <property type="entry name" value="NAT_SF"/>
    <property type="match status" value="1"/>
</dbReference>
<dbReference type="Pfam" id="PF00583">
    <property type="entry name" value="Acetyltransf_1"/>
    <property type="match status" value="1"/>
</dbReference>
<comment type="caution">
    <text evidence="4">The sequence shown here is derived from an EMBL/GenBank/DDBJ whole genome shotgun (WGS) entry which is preliminary data.</text>
</comment>
<dbReference type="RefSeq" id="WP_320379094.1">
    <property type="nucleotide sequence ID" value="NZ_JAWDIQ010000001.1"/>
</dbReference>
<dbReference type="InterPro" id="IPR016181">
    <property type="entry name" value="Acyl_CoA_acyltransferase"/>
</dbReference>
<name>A0ABU5CPQ9_9BACI</name>
<reference evidence="4 5" key="1">
    <citation type="submission" date="2023-10" db="EMBL/GenBank/DDBJ databases">
        <title>Virgibacillus soli CC-YMP-6 genome.</title>
        <authorList>
            <person name="Miliotis G."/>
            <person name="Sengupta P."/>
            <person name="Hameed A."/>
            <person name="Chuvochina M."/>
            <person name="Mcdonagh F."/>
            <person name="Simpson A.C."/>
            <person name="Singh N.K."/>
            <person name="Rekha P.D."/>
            <person name="Raman K."/>
            <person name="Hugenholtz P."/>
            <person name="Venkateswaran K."/>
        </authorList>
    </citation>
    <scope>NUCLEOTIDE SEQUENCE [LARGE SCALE GENOMIC DNA]</scope>
    <source>
        <strain evidence="4 5">CC-YMP-6</strain>
    </source>
</reference>
<evidence type="ECO:0000313" key="4">
    <source>
        <dbReference type="EMBL" id="MDY0408352.1"/>
    </source>
</evidence>
<feature type="domain" description="N-acetyltransferase" evidence="3">
    <location>
        <begin position="3"/>
        <end position="120"/>
    </location>
</feature>
<gene>
    <name evidence="4" type="ORF">RWD45_06995</name>
</gene>
<dbReference type="InterPro" id="IPR000182">
    <property type="entry name" value="GNAT_dom"/>
</dbReference>
<proteinExistence type="predicted"/>